<gene>
    <name evidence="5" type="ORF">BJP41_08185</name>
</gene>
<name>A0A2D3T3A3_9ENTR</name>
<dbReference type="GO" id="GO:0003677">
    <property type="term" value="F:DNA binding"/>
    <property type="evidence" value="ECO:0007669"/>
    <property type="project" value="UniProtKB-KW"/>
</dbReference>
<dbReference type="AlphaFoldDB" id="A0A2D3T3A3"/>
<proteinExistence type="inferred from homology"/>
<comment type="similarity">
    <text evidence="1">Belongs to the phage antitermination Q type 1 family.</text>
</comment>
<dbReference type="InterPro" id="IPR010534">
    <property type="entry name" value="Phage_933W_GpQ"/>
</dbReference>
<dbReference type="Proteomes" id="UP000230008">
    <property type="component" value="Chromosome"/>
</dbReference>
<reference evidence="6" key="2">
    <citation type="submission" date="2017-11" db="EMBL/GenBank/DDBJ databases">
        <title>PacBio sequencing of new strain of the secondary endosymbiont Candidatus Hamiltonella defensa.</title>
        <authorList>
            <person name="Strand M.R."/>
            <person name="Oliver K."/>
        </authorList>
    </citation>
    <scope>NUCLEOTIDE SEQUENCE [LARGE SCALE GENOMIC DNA]</scope>
    <source>
        <strain evidence="6">A2C</strain>
    </source>
</reference>
<evidence type="ECO:0000256" key="3">
    <source>
        <dbReference type="ARBA" id="ARBA00023125"/>
    </source>
</evidence>
<evidence type="ECO:0000256" key="4">
    <source>
        <dbReference type="ARBA" id="ARBA00023163"/>
    </source>
</evidence>
<organism evidence="5 6">
    <name type="scientific">Candidatus Williamhamiltonella defendens</name>
    <dbReference type="NCBI Taxonomy" id="138072"/>
    <lineage>
        <taxon>Bacteria</taxon>
        <taxon>Pseudomonadati</taxon>
        <taxon>Pseudomonadota</taxon>
        <taxon>Gammaproteobacteria</taxon>
        <taxon>Enterobacterales</taxon>
        <taxon>Enterobacteriaceae</taxon>
        <taxon>aphid secondary symbionts</taxon>
        <taxon>Candidatus Williamhamiltonella</taxon>
    </lineage>
</organism>
<keyword evidence="3" id="KW-0238">DNA-binding</keyword>
<sequence length="131" mass="14779">MKEIRYRLTAWGHWAGTRVGTEYPVSSWPVPMASSDIRPMLPDNEAQIVDRAVARLKHFDSLGYDIIVACYRGKVSCRAIGRALKRDHKSISGYLTRSEAYIAGQVDALLNVKAKFTQIETLPILKLKNVF</sequence>
<evidence type="ECO:0000256" key="1">
    <source>
        <dbReference type="ARBA" id="ARBA00010234"/>
    </source>
</evidence>
<keyword evidence="2" id="KW-0805">Transcription regulation</keyword>
<dbReference type="GO" id="GO:0060567">
    <property type="term" value="P:negative regulation of termination of DNA-templated transcription"/>
    <property type="evidence" value="ECO:0007669"/>
    <property type="project" value="InterPro"/>
</dbReference>
<dbReference type="Pfam" id="PF06530">
    <property type="entry name" value="Phage_antitermQ"/>
    <property type="match status" value="1"/>
</dbReference>
<evidence type="ECO:0008006" key="7">
    <source>
        <dbReference type="Google" id="ProtNLM"/>
    </source>
</evidence>
<evidence type="ECO:0000313" key="5">
    <source>
        <dbReference type="EMBL" id="ATW30292.1"/>
    </source>
</evidence>
<protein>
    <recommendedName>
        <fullName evidence="7">Antitermination protein</fullName>
    </recommendedName>
</protein>
<keyword evidence="4" id="KW-0804">Transcription</keyword>
<evidence type="ECO:0000313" key="6">
    <source>
        <dbReference type="Proteomes" id="UP000230008"/>
    </source>
</evidence>
<dbReference type="EMBL" id="CP017606">
    <property type="protein sequence ID" value="ATW30292.1"/>
    <property type="molecule type" value="Genomic_DNA"/>
</dbReference>
<accession>A0A2D3T3A3</accession>
<evidence type="ECO:0000256" key="2">
    <source>
        <dbReference type="ARBA" id="ARBA00023015"/>
    </source>
</evidence>
<dbReference type="RefSeq" id="WP_100103538.1">
    <property type="nucleotide sequence ID" value="NZ_CADIJJ010000011.1"/>
</dbReference>
<reference evidence="6" key="1">
    <citation type="submission" date="2016-10" db="EMBL/GenBank/DDBJ databases">
        <authorList>
            <person name="Chevignon G."/>
        </authorList>
    </citation>
    <scope>NUCLEOTIDE SEQUENCE [LARGE SCALE GENOMIC DNA]</scope>
    <source>
        <strain evidence="6">A2C</strain>
    </source>
</reference>